<protein>
    <submittedName>
        <fullName evidence="1">Uncharacterized protein</fullName>
    </submittedName>
</protein>
<dbReference type="GeneID" id="85333549"/>
<keyword evidence="2" id="KW-1185">Reference proteome</keyword>
<reference evidence="1 2" key="1">
    <citation type="submission" date="2016-10" db="EMBL/GenBank/DDBJ databases">
        <title>The genome sequence of Colletotrichum fioriniae PJ7.</title>
        <authorList>
            <person name="Baroncelli R."/>
        </authorList>
    </citation>
    <scope>NUCLEOTIDE SEQUENCE [LARGE SCALE GENOMIC DNA]</scope>
    <source>
        <strain evidence="1 2">IMI 309622</strain>
    </source>
</reference>
<name>A0AAI9Z7W3_9PEZI</name>
<evidence type="ECO:0000313" key="1">
    <source>
        <dbReference type="EMBL" id="KAK1536489.1"/>
    </source>
</evidence>
<accession>A0AAI9Z7W3</accession>
<organism evidence="1 2">
    <name type="scientific">Colletotrichum costaricense</name>
    <dbReference type="NCBI Taxonomy" id="1209916"/>
    <lineage>
        <taxon>Eukaryota</taxon>
        <taxon>Fungi</taxon>
        <taxon>Dikarya</taxon>
        <taxon>Ascomycota</taxon>
        <taxon>Pezizomycotina</taxon>
        <taxon>Sordariomycetes</taxon>
        <taxon>Hypocreomycetidae</taxon>
        <taxon>Glomerellales</taxon>
        <taxon>Glomerellaceae</taxon>
        <taxon>Colletotrichum</taxon>
        <taxon>Colletotrichum acutatum species complex</taxon>
    </lineage>
</organism>
<dbReference type="EMBL" id="MOOE01000002">
    <property type="protein sequence ID" value="KAK1536489.1"/>
    <property type="molecule type" value="Genomic_DNA"/>
</dbReference>
<comment type="caution">
    <text evidence="1">The sequence shown here is derived from an EMBL/GenBank/DDBJ whole genome shotgun (WGS) entry which is preliminary data.</text>
</comment>
<sequence length="183" mass="20640">MRTEPALGWTSRGYLYRVRCLEWNELCLPRSISESTLELHYYRTPSWAQRLVQTTSVVYSTRPNPASTRAKTRCSISSAVNTASINRRRGGNESVDAGSEDRTRVTESTRYRKVGSRRAESYAANGANVAQVVCVWHSMFMELPSGARLHRRNGANARVGTWTHPNLIVRAQVVAQRGQQNLE</sequence>
<evidence type="ECO:0000313" key="2">
    <source>
        <dbReference type="Proteomes" id="UP001240678"/>
    </source>
</evidence>
<dbReference type="RefSeq" id="XP_060318652.1">
    <property type="nucleotide sequence ID" value="XM_060450002.1"/>
</dbReference>
<dbReference type="AlphaFoldDB" id="A0AAI9Z7W3"/>
<proteinExistence type="predicted"/>
<gene>
    <name evidence="1" type="ORF">CCOS01_01809</name>
</gene>
<dbReference type="Proteomes" id="UP001240678">
    <property type="component" value="Unassembled WGS sequence"/>
</dbReference>